<dbReference type="PANTHER" id="PTHR16189">
    <property type="entry name" value="TRANSMEMBRANE PROTEIN 104-RELATED"/>
    <property type="match status" value="1"/>
</dbReference>
<proteinExistence type="predicted"/>
<feature type="transmembrane region" description="Helical" evidence="5">
    <location>
        <begin position="124"/>
        <end position="142"/>
    </location>
</feature>
<dbReference type="OrthoDB" id="294541at2759"/>
<feature type="transmembrane region" description="Helical" evidence="5">
    <location>
        <begin position="12"/>
        <end position="33"/>
    </location>
</feature>
<evidence type="ECO:0000256" key="5">
    <source>
        <dbReference type="SAM" id="Phobius"/>
    </source>
</evidence>
<keyword evidence="8" id="KW-1185">Reference proteome</keyword>
<evidence type="ECO:0000256" key="2">
    <source>
        <dbReference type="ARBA" id="ARBA00022692"/>
    </source>
</evidence>
<evidence type="ECO:0000256" key="4">
    <source>
        <dbReference type="ARBA" id="ARBA00023136"/>
    </source>
</evidence>
<organism evidence="7 8">
    <name type="scientific">Acaulospora morrowiae</name>
    <dbReference type="NCBI Taxonomy" id="94023"/>
    <lineage>
        <taxon>Eukaryota</taxon>
        <taxon>Fungi</taxon>
        <taxon>Fungi incertae sedis</taxon>
        <taxon>Mucoromycota</taxon>
        <taxon>Glomeromycotina</taxon>
        <taxon>Glomeromycetes</taxon>
        <taxon>Diversisporales</taxon>
        <taxon>Acaulosporaceae</taxon>
        <taxon>Acaulospora</taxon>
    </lineage>
</organism>
<dbReference type="Pfam" id="PF01490">
    <property type="entry name" value="Aa_trans"/>
    <property type="match status" value="1"/>
</dbReference>
<evidence type="ECO:0000259" key="6">
    <source>
        <dbReference type="Pfam" id="PF01490"/>
    </source>
</evidence>
<name>A0A9N9GEG5_9GLOM</name>
<comment type="subcellular location">
    <subcellularLocation>
        <location evidence="1">Membrane</location>
    </subcellularLocation>
</comment>
<keyword evidence="3 5" id="KW-1133">Transmembrane helix</keyword>
<feature type="transmembrane region" description="Helical" evidence="5">
    <location>
        <begin position="195"/>
        <end position="215"/>
    </location>
</feature>
<evidence type="ECO:0000313" key="8">
    <source>
        <dbReference type="Proteomes" id="UP000789342"/>
    </source>
</evidence>
<dbReference type="EMBL" id="CAJVPV010006404">
    <property type="protein sequence ID" value="CAG8604539.1"/>
    <property type="molecule type" value="Genomic_DNA"/>
</dbReference>
<feature type="transmembrane region" description="Helical" evidence="5">
    <location>
        <begin position="39"/>
        <end position="63"/>
    </location>
</feature>
<feature type="transmembrane region" description="Helical" evidence="5">
    <location>
        <begin position="422"/>
        <end position="450"/>
    </location>
</feature>
<feature type="transmembrane region" description="Helical" evidence="5">
    <location>
        <begin position="227"/>
        <end position="248"/>
    </location>
</feature>
<feature type="non-terminal residue" evidence="7">
    <location>
        <position position="1"/>
    </location>
</feature>
<feature type="transmembrane region" description="Helical" evidence="5">
    <location>
        <begin position="336"/>
        <end position="356"/>
    </location>
</feature>
<dbReference type="AlphaFoldDB" id="A0A9N9GEG5"/>
<feature type="transmembrane region" description="Helical" evidence="5">
    <location>
        <begin position="310"/>
        <end position="330"/>
    </location>
</feature>
<comment type="caution">
    <text evidence="7">The sequence shown here is derived from an EMBL/GenBank/DDBJ whole genome shotgun (WGS) entry which is preliminary data.</text>
</comment>
<sequence>QGMQFFGPPSRINFLGGMAVLISSMIGPGLVTIPSVFQTAGFVTSLTMFIVAVFLSASSALLLCESISSIPGNEGFSNKIEYTKLSQALIPNKFVQALVHFFLYVSLESIIIASIVLSSQSLDSLFVILFGTSCGLGVSPDFGWICTQSLGSGSGPFGDKWMIITLGLAATLLIVIPMAWMNLSNNAKIQIEDQSQVVGAVLFNYGFVTSVPSVVSELKKDVSIKRLVWSAVLITTTFYLLLGIFGAASYKIETSTNIIAIIRKVELENSVAEVATYLFPFLLLFSIPVYAIVLRYNLMRSGLSKSENKAILFVLFPWILVIPLQTGYWLNVFTNWTALIFIGGSNFIIPFLLYILSQRQDAYPPELPISPLTKVFSIGDEEDEFAEAKPFRAFSCCEKRQTRKEKHGSESKGKVDDGEEYGWSWGLVTAWTASMVSLLMIGAIIVYNLLSLLKLESL</sequence>
<evidence type="ECO:0000256" key="1">
    <source>
        <dbReference type="ARBA" id="ARBA00004370"/>
    </source>
</evidence>
<accession>A0A9N9GEG5</accession>
<keyword evidence="4 5" id="KW-0472">Membrane</keyword>
<dbReference type="GO" id="GO:0016020">
    <property type="term" value="C:membrane"/>
    <property type="evidence" value="ECO:0007669"/>
    <property type="project" value="UniProtKB-SubCell"/>
</dbReference>
<reference evidence="7" key="1">
    <citation type="submission" date="2021-06" db="EMBL/GenBank/DDBJ databases">
        <authorList>
            <person name="Kallberg Y."/>
            <person name="Tangrot J."/>
            <person name="Rosling A."/>
        </authorList>
    </citation>
    <scope>NUCLEOTIDE SEQUENCE</scope>
    <source>
        <strain evidence="7">CL551</strain>
    </source>
</reference>
<evidence type="ECO:0000313" key="7">
    <source>
        <dbReference type="EMBL" id="CAG8604539.1"/>
    </source>
</evidence>
<evidence type="ECO:0000256" key="3">
    <source>
        <dbReference type="ARBA" id="ARBA00022989"/>
    </source>
</evidence>
<feature type="transmembrane region" description="Helical" evidence="5">
    <location>
        <begin position="94"/>
        <end position="118"/>
    </location>
</feature>
<dbReference type="PANTHER" id="PTHR16189:SF3">
    <property type="entry name" value="AMINO ACID TRANSPORTER TRANSMEMBRANE DOMAIN-CONTAINING PROTEIN"/>
    <property type="match status" value="1"/>
</dbReference>
<feature type="transmembrane region" description="Helical" evidence="5">
    <location>
        <begin position="163"/>
        <end position="183"/>
    </location>
</feature>
<gene>
    <name evidence="7" type="ORF">AMORRO_LOCUS7931</name>
</gene>
<feature type="domain" description="Amino acid transporter transmembrane" evidence="6">
    <location>
        <begin position="12"/>
        <end position="295"/>
    </location>
</feature>
<dbReference type="InterPro" id="IPR013057">
    <property type="entry name" value="AA_transpt_TM"/>
</dbReference>
<dbReference type="Proteomes" id="UP000789342">
    <property type="component" value="Unassembled WGS sequence"/>
</dbReference>
<feature type="transmembrane region" description="Helical" evidence="5">
    <location>
        <begin position="277"/>
        <end position="298"/>
    </location>
</feature>
<keyword evidence="2 5" id="KW-0812">Transmembrane</keyword>
<protein>
    <submittedName>
        <fullName evidence="7">89_t:CDS:1</fullName>
    </submittedName>
</protein>